<feature type="transmembrane region" description="Helical" evidence="7">
    <location>
        <begin position="87"/>
        <end position="105"/>
    </location>
</feature>
<name>A0A8J7FVU3_9FLAO</name>
<feature type="transmembrane region" description="Helical" evidence="7">
    <location>
        <begin position="171"/>
        <end position="192"/>
    </location>
</feature>
<keyword evidence="4 7" id="KW-0812">Transmembrane</keyword>
<dbReference type="GO" id="GO:0022857">
    <property type="term" value="F:transmembrane transporter activity"/>
    <property type="evidence" value="ECO:0007669"/>
    <property type="project" value="InterPro"/>
</dbReference>
<feature type="transmembrane region" description="Helical" evidence="7">
    <location>
        <begin position="351"/>
        <end position="373"/>
    </location>
</feature>
<feature type="transmembrane region" description="Helical" evidence="7">
    <location>
        <begin position="20"/>
        <end position="44"/>
    </location>
</feature>
<keyword evidence="10" id="KW-1185">Reference proteome</keyword>
<accession>A0A8J7FVU3</accession>
<dbReference type="PANTHER" id="PTHR23517:SF3">
    <property type="entry name" value="INTEGRAL MEMBRANE TRANSPORT PROTEIN"/>
    <property type="match status" value="1"/>
</dbReference>
<dbReference type="PANTHER" id="PTHR23517">
    <property type="entry name" value="RESISTANCE PROTEIN MDTM, PUTATIVE-RELATED-RELATED"/>
    <property type="match status" value="1"/>
</dbReference>
<dbReference type="Pfam" id="PF07690">
    <property type="entry name" value="MFS_1"/>
    <property type="match status" value="1"/>
</dbReference>
<evidence type="ECO:0000313" key="10">
    <source>
        <dbReference type="Proteomes" id="UP000608754"/>
    </source>
</evidence>
<evidence type="ECO:0000313" key="9">
    <source>
        <dbReference type="EMBL" id="MBF0597356.1"/>
    </source>
</evidence>
<dbReference type="Proteomes" id="UP000608754">
    <property type="component" value="Unassembled WGS sequence"/>
</dbReference>
<evidence type="ECO:0000256" key="6">
    <source>
        <dbReference type="ARBA" id="ARBA00023136"/>
    </source>
</evidence>
<evidence type="ECO:0000256" key="1">
    <source>
        <dbReference type="ARBA" id="ARBA00004651"/>
    </source>
</evidence>
<feature type="transmembrane region" description="Helical" evidence="7">
    <location>
        <begin position="379"/>
        <end position="399"/>
    </location>
</feature>
<feature type="transmembrane region" description="Helical" evidence="7">
    <location>
        <begin position="111"/>
        <end position="133"/>
    </location>
</feature>
<evidence type="ECO:0000256" key="7">
    <source>
        <dbReference type="SAM" id="Phobius"/>
    </source>
</evidence>
<dbReference type="InterPro" id="IPR036259">
    <property type="entry name" value="MFS_trans_sf"/>
</dbReference>
<gene>
    <name evidence="9" type="ORF">IM532_07835</name>
</gene>
<feature type="domain" description="Major facilitator superfamily (MFS) profile" evidence="8">
    <location>
        <begin position="18"/>
        <end position="402"/>
    </location>
</feature>
<keyword evidence="2" id="KW-0813">Transport</keyword>
<dbReference type="InterPro" id="IPR020846">
    <property type="entry name" value="MFS_dom"/>
</dbReference>
<keyword evidence="5 7" id="KW-1133">Transmembrane helix</keyword>
<dbReference type="EMBL" id="JADGIK010000004">
    <property type="protein sequence ID" value="MBF0597356.1"/>
    <property type="molecule type" value="Genomic_DNA"/>
</dbReference>
<evidence type="ECO:0000256" key="5">
    <source>
        <dbReference type="ARBA" id="ARBA00022989"/>
    </source>
</evidence>
<comment type="subcellular location">
    <subcellularLocation>
        <location evidence="1">Cell membrane</location>
        <topology evidence="1">Multi-pass membrane protein</topology>
    </subcellularLocation>
</comment>
<dbReference type="RefSeq" id="WP_194182899.1">
    <property type="nucleotide sequence ID" value="NZ_JADGIK010000004.1"/>
</dbReference>
<evidence type="ECO:0000256" key="2">
    <source>
        <dbReference type="ARBA" id="ARBA00022448"/>
    </source>
</evidence>
<feature type="transmembrane region" description="Helical" evidence="7">
    <location>
        <begin position="260"/>
        <end position="279"/>
    </location>
</feature>
<feature type="transmembrane region" description="Helical" evidence="7">
    <location>
        <begin position="145"/>
        <end position="165"/>
    </location>
</feature>
<dbReference type="SUPFAM" id="SSF103473">
    <property type="entry name" value="MFS general substrate transporter"/>
    <property type="match status" value="1"/>
</dbReference>
<feature type="transmembrane region" description="Helical" evidence="7">
    <location>
        <begin position="314"/>
        <end position="339"/>
    </location>
</feature>
<proteinExistence type="predicted"/>
<feature type="transmembrane region" description="Helical" evidence="7">
    <location>
        <begin position="56"/>
        <end position="75"/>
    </location>
</feature>
<dbReference type="AlphaFoldDB" id="A0A8J7FVU3"/>
<sequence>MKRLFKIYIDAYRGLSQESWMLAIVMLINRTGSMVLPFLGIYLIDHLNFTLENSGIVLSCYGIGSLIGSSLGGYLTDKIGNFKVQALSLLLSAPLFAIIPLFKTLESACVIMLIISMVSMLFIPANSVAITRYAKKENITRAFSLNRMAVNLGFSFGPALGGFLSNYSYDLLFYSNAAATLLAGIVFIKFFYNRKERNEAAEENETVNENTVTENRSAYTDWKFIIFTIFCATFSIAFFQIMNTLPLFYNEVAKLSKTEIGLIMGFSGICIVLFEMLLVHWAENKFTITDILFYGSIVTAISYSIFGFTHALVLMYLAIFLMSIGEMLVLPFISTVTALSAGANNKGSYMGLNGLSGAFAFIVSPFVGTLIATKYNFDILWFGTAILLLLTAIGFKITVKKLIGNK</sequence>
<reference evidence="9" key="1">
    <citation type="submission" date="2020-10" db="EMBL/GenBank/DDBJ databases">
        <authorList>
            <person name="Lu T."/>
            <person name="Wang Q."/>
            <person name="Han X."/>
        </authorList>
    </citation>
    <scope>NUCLEOTIDE SEQUENCE</scope>
    <source>
        <strain evidence="9">WQ 117</strain>
    </source>
</reference>
<dbReference type="InterPro" id="IPR011701">
    <property type="entry name" value="MFS"/>
</dbReference>
<keyword evidence="6 7" id="KW-0472">Membrane</keyword>
<feature type="transmembrane region" description="Helical" evidence="7">
    <location>
        <begin position="224"/>
        <end position="248"/>
    </location>
</feature>
<dbReference type="GO" id="GO:0005886">
    <property type="term" value="C:plasma membrane"/>
    <property type="evidence" value="ECO:0007669"/>
    <property type="project" value="UniProtKB-SubCell"/>
</dbReference>
<comment type="caution">
    <text evidence="9">The sequence shown here is derived from an EMBL/GenBank/DDBJ whole genome shotgun (WGS) entry which is preliminary data.</text>
</comment>
<dbReference type="Gene3D" id="1.20.1250.20">
    <property type="entry name" value="MFS general substrate transporter like domains"/>
    <property type="match status" value="1"/>
</dbReference>
<feature type="transmembrane region" description="Helical" evidence="7">
    <location>
        <begin position="291"/>
        <end position="308"/>
    </location>
</feature>
<keyword evidence="3" id="KW-1003">Cell membrane</keyword>
<evidence type="ECO:0000256" key="4">
    <source>
        <dbReference type="ARBA" id="ARBA00022692"/>
    </source>
</evidence>
<evidence type="ECO:0000259" key="8">
    <source>
        <dbReference type="PROSITE" id="PS50850"/>
    </source>
</evidence>
<organism evidence="9 10">
    <name type="scientific">Faecalibacter rhinopitheci</name>
    <dbReference type="NCBI Taxonomy" id="2779678"/>
    <lineage>
        <taxon>Bacteria</taxon>
        <taxon>Pseudomonadati</taxon>
        <taxon>Bacteroidota</taxon>
        <taxon>Flavobacteriia</taxon>
        <taxon>Flavobacteriales</taxon>
        <taxon>Weeksellaceae</taxon>
        <taxon>Faecalibacter</taxon>
    </lineage>
</organism>
<dbReference type="PROSITE" id="PS50850">
    <property type="entry name" value="MFS"/>
    <property type="match status" value="1"/>
</dbReference>
<protein>
    <submittedName>
        <fullName evidence="9">MFS transporter</fullName>
    </submittedName>
</protein>
<dbReference type="InterPro" id="IPR050171">
    <property type="entry name" value="MFS_Transporters"/>
</dbReference>
<evidence type="ECO:0000256" key="3">
    <source>
        <dbReference type="ARBA" id="ARBA00022475"/>
    </source>
</evidence>